<dbReference type="PANTHER" id="PTHR47213">
    <property type="entry name" value="OS07G0567300 PROTEIN"/>
    <property type="match status" value="1"/>
</dbReference>
<dbReference type="Gene3D" id="3.90.550.20">
    <property type="match status" value="1"/>
</dbReference>
<organism evidence="2 3">
    <name type="scientific">Vitis vinifera</name>
    <name type="common">Grape</name>
    <dbReference type="NCBI Taxonomy" id="29760"/>
    <lineage>
        <taxon>Eukaryota</taxon>
        <taxon>Viridiplantae</taxon>
        <taxon>Streptophyta</taxon>
        <taxon>Embryophyta</taxon>
        <taxon>Tracheophyta</taxon>
        <taxon>Spermatophyta</taxon>
        <taxon>Magnoliopsida</taxon>
        <taxon>eudicotyledons</taxon>
        <taxon>Gunneridae</taxon>
        <taxon>Pentapetalae</taxon>
        <taxon>rosids</taxon>
        <taxon>Vitales</taxon>
        <taxon>Vitaceae</taxon>
        <taxon>Viteae</taxon>
        <taxon>Vitis</taxon>
    </lineage>
</organism>
<accession>A0A438JE08</accession>
<dbReference type="SUPFAM" id="SSF53448">
    <property type="entry name" value="Nucleotide-diphospho-sugar transferases"/>
    <property type="match status" value="1"/>
</dbReference>
<dbReference type="Proteomes" id="UP000288805">
    <property type="component" value="Unassembled WGS sequence"/>
</dbReference>
<comment type="caution">
    <text evidence="2">The sequence shown here is derived from an EMBL/GenBank/DDBJ whole genome shotgun (WGS) entry which is preliminary data.</text>
</comment>
<evidence type="ECO:0000259" key="1">
    <source>
        <dbReference type="Pfam" id="PF04572"/>
    </source>
</evidence>
<dbReference type="AlphaFoldDB" id="A0A438JE08"/>
<dbReference type="EMBL" id="QGNW01000047">
    <property type="protein sequence ID" value="RVX07187.1"/>
    <property type="molecule type" value="Genomic_DNA"/>
</dbReference>
<evidence type="ECO:0000313" key="2">
    <source>
        <dbReference type="EMBL" id="RVX07187.1"/>
    </source>
</evidence>
<dbReference type="InterPro" id="IPR007652">
    <property type="entry name" value="A1-4-GlycosylTfrase_dom"/>
</dbReference>
<dbReference type="InterPro" id="IPR044789">
    <property type="entry name" value="Put_A1-4-GlycosylTfrase_plant"/>
</dbReference>
<evidence type="ECO:0000313" key="3">
    <source>
        <dbReference type="Proteomes" id="UP000288805"/>
    </source>
</evidence>
<reference evidence="2 3" key="1">
    <citation type="journal article" date="2018" name="PLoS Genet.">
        <title>Population sequencing reveals clonal diversity and ancestral inbreeding in the grapevine cultivar Chardonnay.</title>
        <authorList>
            <person name="Roach M.J."/>
            <person name="Johnson D.L."/>
            <person name="Bohlmann J."/>
            <person name="van Vuuren H.J."/>
            <person name="Jones S.J."/>
            <person name="Pretorius I.S."/>
            <person name="Schmidt S.A."/>
            <person name="Borneman A.R."/>
        </authorList>
    </citation>
    <scope>NUCLEOTIDE SEQUENCE [LARGE SCALE GENOMIC DNA]</scope>
    <source>
        <strain evidence="3">cv. Chardonnay</strain>
        <tissue evidence="2">Leaf</tissue>
    </source>
</reference>
<feature type="domain" description="Alpha 1,4-glycosyltransferase" evidence="1">
    <location>
        <begin position="70"/>
        <end position="143"/>
    </location>
</feature>
<dbReference type="Pfam" id="PF04572">
    <property type="entry name" value="Gb3_synth"/>
    <property type="match status" value="1"/>
</dbReference>
<proteinExistence type="predicted"/>
<protein>
    <recommendedName>
        <fullName evidence="1">Alpha 1,4-glycosyltransferase domain-containing protein</fullName>
    </recommendedName>
</protein>
<gene>
    <name evidence="2" type="primary">VvCHDp000588_5</name>
    <name evidence="2" type="ORF">CK203_053511</name>
</gene>
<dbReference type="InterPro" id="IPR007577">
    <property type="entry name" value="GlycoTrfase_DXD_sugar-bd_CS"/>
</dbReference>
<dbReference type="PANTHER" id="PTHR47213:SF1">
    <property type="entry name" value="OS07G0567300 PROTEIN"/>
    <property type="match status" value="1"/>
</dbReference>
<dbReference type="InterPro" id="IPR029044">
    <property type="entry name" value="Nucleotide-diphossugar_trans"/>
</dbReference>
<sequence>MTAFLTAMFDSVGAYLTSNLCVSFVVFSRYGGIYLDSDIIVVKPLSSVNNSVGLEDQLAGSSLNGAVMVFRKDSPFIMECLNEFYSTYDDTCLKCNGADLLTRVAKKFLSKENASDKQLELLVQPSFIFFPISPHNITRYFSKFFTSSVCFSCFLFS</sequence>
<dbReference type="Pfam" id="PF04488">
    <property type="entry name" value="Gly_transf_sug"/>
    <property type="match status" value="1"/>
</dbReference>
<name>A0A438JE08_VITVI</name>